<evidence type="ECO:0000313" key="2">
    <source>
        <dbReference type="Proteomes" id="UP000494116"/>
    </source>
</evidence>
<dbReference type="EMBL" id="CADIJS010000001">
    <property type="protein sequence ID" value="CAB3670951.1"/>
    <property type="molecule type" value="Genomic_DNA"/>
</dbReference>
<proteinExistence type="predicted"/>
<accession>A0ABM8KTR7</accession>
<gene>
    <name evidence="1" type="ORF">LMG1873_01112</name>
</gene>
<comment type="caution">
    <text evidence="1">The sequence shown here is derived from an EMBL/GenBank/DDBJ whole genome shotgun (WGS) entry which is preliminary data.</text>
</comment>
<name>A0ABM8KTR7_9BURK</name>
<sequence length="86" mass="9611">MPFHANEEKMTNVECVADLMEFSSYGPLAQMFVVDALLKHATTVAQLSDAELEAWPANPMFHVHSWRGVAQEIKDKLERHLGDASA</sequence>
<reference evidence="1 2" key="1">
    <citation type="submission" date="2020-04" db="EMBL/GenBank/DDBJ databases">
        <authorList>
            <person name="De Canck E."/>
        </authorList>
    </citation>
    <scope>NUCLEOTIDE SEQUENCE [LARGE SCALE GENOMIC DNA]</scope>
    <source>
        <strain evidence="1 2">LMG 1873</strain>
    </source>
</reference>
<organism evidence="1 2">
    <name type="scientific">Achromobacter piechaudii</name>
    <dbReference type="NCBI Taxonomy" id="72556"/>
    <lineage>
        <taxon>Bacteria</taxon>
        <taxon>Pseudomonadati</taxon>
        <taxon>Pseudomonadota</taxon>
        <taxon>Betaproteobacteria</taxon>
        <taxon>Burkholderiales</taxon>
        <taxon>Alcaligenaceae</taxon>
        <taxon>Achromobacter</taxon>
    </lineage>
</organism>
<dbReference type="Proteomes" id="UP000494116">
    <property type="component" value="Unassembled WGS sequence"/>
</dbReference>
<protein>
    <submittedName>
        <fullName evidence="1">Uncharacterized protein</fullName>
    </submittedName>
</protein>
<evidence type="ECO:0000313" key="1">
    <source>
        <dbReference type="EMBL" id="CAB3670951.1"/>
    </source>
</evidence>
<keyword evidence="2" id="KW-1185">Reference proteome</keyword>